<keyword evidence="5" id="KW-1185">Reference proteome</keyword>
<evidence type="ECO:0000313" key="4">
    <source>
        <dbReference type="EMBL" id="TYL40029.1"/>
    </source>
</evidence>
<dbReference type="OrthoDB" id="186535at2157"/>
<dbReference type="Gene3D" id="3.20.20.370">
    <property type="entry name" value="Glycoside hydrolase/deacetylase"/>
    <property type="match status" value="1"/>
</dbReference>
<evidence type="ECO:0000256" key="1">
    <source>
        <dbReference type="ARBA" id="ARBA00022729"/>
    </source>
</evidence>
<evidence type="ECO:0000313" key="5">
    <source>
        <dbReference type="Proteomes" id="UP000766904"/>
    </source>
</evidence>
<dbReference type="GO" id="GO:0005975">
    <property type="term" value="P:carbohydrate metabolic process"/>
    <property type="evidence" value="ECO:0007669"/>
    <property type="project" value="InterPro"/>
</dbReference>
<name>A0A8J8TTK9_9EURY</name>
<comment type="caution">
    <text evidence="4">The sequence shown here is derived from an EMBL/GenBank/DDBJ whole genome shotgun (WGS) entry which is preliminary data.</text>
</comment>
<sequence length="373" mass="42181">MQRRKLLSVTGITLAGGAATAYRLSRRPSDDDPDSSRVDDSQNDAKPDVSGDEGGDERTDSDDRTNSDDDDEQPQRDDEKSPPSIEDSEGMVVFTYDDSHIKDYTLTYRVHQEYDVPGCIAACPGTMLEQDDFLDPEHLLEMHEDGWSVMSHTYRHRVLGRIRLTEPAPRGADRIYVEWNEHGAIEDDPLVVFDEDSRVSASAAGRGSDSRGDYVELAEPLRESIDESGYVRYPQEFMREVLEKTDETLESWGIDVTGFVYTYDRYHGAVEDVVRDRYETVGNHRYGGGHNELDGLDPTTIRRLYIETDKSTEREIDSFMATAAEEDVLSVVGAHSFFETFDEERLRYTIESAIENDLAIVTIDEALAELGFQ</sequence>
<gene>
    <name evidence="4" type="ORF">CV102_00135</name>
</gene>
<proteinExistence type="predicted"/>
<protein>
    <submittedName>
        <fullName evidence="4">Polysaccharide deacetylase</fullName>
    </submittedName>
</protein>
<keyword evidence="1" id="KW-0732">Signal</keyword>
<dbReference type="InterPro" id="IPR002509">
    <property type="entry name" value="NODB_dom"/>
</dbReference>
<evidence type="ECO:0000256" key="2">
    <source>
        <dbReference type="SAM" id="MobiDB-lite"/>
    </source>
</evidence>
<feature type="domain" description="NodB homology" evidence="3">
    <location>
        <begin position="87"/>
        <end position="160"/>
    </location>
</feature>
<evidence type="ECO:0000259" key="3">
    <source>
        <dbReference type="Pfam" id="PF01522"/>
    </source>
</evidence>
<dbReference type="SUPFAM" id="SSF88713">
    <property type="entry name" value="Glycoside hydrolase/deacetylase"/>
    <property type="match status" value="1"/>
</dbReference>
<dbReference type="InterPro" id="IPR011330">
    <property type="entry name" value="Glyco_hydro/deAcase_b/a-brl"/>
</dbReference>
<dbReference type="CDD" id="cd10970">
    <property type="entry name" value="CE4_DAC_u1_6s"/>
    <property type="match status" value="1"/>
</dbReference>
<dbReference type="PANTHER" id="PTHR34216:SF7">
    <property type="entry name" value="POLY-BETA-1,6-N-ACETYL-D-GLUCOSAMINE N-DEACETYLASE"/>
    <property type="match status" value="1"/>
</dbReference>
<dbReference type="AlphaFoldDB" id="A0A8J8TTK9"/>
<feature type="region of interest" description="Disordered" evidence="2">
    <location>
        <begin position="17"/>
        <end position="91"/>
    </location>
</feature>
<dbReference type="Proteomes" id="UP000766904">
    <property type="component" value="Unassembled WGS sequence"/>
</dbReference>
<dbReference type="InterPro" id="IPR051398">
    <property type="entry name" value="Polysacch_Deacetylase"/>
</dbReference>
<dbReference type="EMBL" id="PHNJ01000001">
    <property type="protein sequence ID" value="TYL40029.1"/>
    <property type="molecule type" value="Genomic_DNA"/>
</dbReference>
<dbReference type="Pfam" id="PF01522">
    <property type="entry name" value="Polysacc_deac_1"/>
    <property type="match status" value="1"/>
</dbReference>
<accession>A0A8J8TTK9</accession>
<dbReference type="GO" id="GO:0016810">
    <property type="term" value="F:hydrolase activity, acting on carbon-nitrogen (but not peptide) bonds"/>
    <property type="evidence" value="ECO:0007669"/>
    <property type="project" value="InterPro"/>
</dbReference>
<feature type="compositionally biased region" description="Basic and acidic residues" evidence="2">
    <location>
        <begin position="56"/>
        <end position="81"/>
    </location>
</feature>
<organism evidence="4 5">
    <name type="scientific">Natronococcus pandeyae</name>
    <dbReference type="NCBI Taxonomy" id="2055836"/>
    <lineage>
        <taxon>Archaea</taxon>
        <taxon>Methanobacteriati</taxon>
        <taxon>Methanobacteriota</taxon>
        <taxon>Stenosarchaea group</taxon>
        <taxon>Halobacteria</taxon>
        <taxon>Halobacteriales</taxon>
        <taxon>Natrialbaceae</taxon>
        <taxon>Natronococcus</taxon>
    </lineage>
</organism>
<reference evidence="4" key="1">
    <citation type="submission" date="2017-11" db="EMBL/GenBank/DDBJ databases">
        <authorList>
            <person name="Kajale S.C."/>
            <person name="Sharma A."/>
        </authorList>
    </citation>
    <scope>NUCLEOTIDE SEQUENCE</scope>
    <source>
        <strain evidence="4">LS1_42</strain>
    </source>
</reference>
<dbReference type="RefSeq" id="WP_148855608.1">
    <property type="nucleotide sequence ID" value="NZ_PHNJ01000001.1"/>
</dbReference>
<feature type="compositionally biased region" description="Basic and acidic residues" evidence="2">
    <location>
        <begin position="27"/>
        <end position="49"/>
    </location>
</feature>
<dbReference type="PANTHER" id="PTHR34216">
    <property type="match status" value="1"/>
</dbReference>